<dbReference type="Gene3D" id="6.10.250.1280">
    <property type="match status" value="1"/>
</dbReference>
<dbReference type="InterPro" id="IPR034904">
    <property type="entry name" value="FSCA_dom_sf"/>
</dbReference>
<dbReference type="PANTHER" id="PTHR12377:SF0">
    <property type="entry name" value="CYTOSOLIC IRON-SULFUR ASSEMBLY COMPONENT 2B"/>
    <property type="match status" value="1"/>
</dbReference>
<dbReference type="AlphaFoldDB" id="A0AA86NGN1"/>
<sequence length="148" mass="17186">MLQAKHTVDARAQTHSAQYEQMTNEEIYKWVRLIRDPEHPSMTLEDLKVVNRECVKVDDLQNTVEITFIPTTPNCSMGAVIGLAIKVLLMRILPLRFYINVRCKENSHETWKSLNKQINDKERVLAAMSNENVMRVIEQSIAIEQYVD</sequence>
<evidence type="ECO:0000313" key="5">
    <source>
        <dbReference type="EMBL" id="CAL6063222.1"/>
    </source>
</evidence>
<dbReference type="GO" id="GO:0007059">
    <property type="term" value="P:chromosome segregation"/>
    <property type="evidence" value="ECO:0007669"/>
    <property type="project" value="UniProtKB-KW"/>
</dbReference>
<feature type="domain" description="MIP18 family-like" evidence="3">
    <location>
        <begin position="25"/>
        <end position="87"/>
    </location>
</feature>
<dbReference type="Gene3D" id="3.30.300.130">
    <property type="entry name" value="Fe-S cluster assembly (FSCA)"/>
    <property type="match status" value="1"/>
</dbReference>
<reference evidence="4" key="1">
    <citation type="submission" date="2023-06" db="EMBL/GenBank/DDBJ databases">
        <authorList>
            <person name="Kurt Z."/>
        </authorList>
    </citation>
    <scope>NUCLEOTIDE SEQUENCE</scope>
</reference>
<keyword evidence="6" id="KW-1185">Reference proteome</keyword>
<dbReference type="EMBL" id="CAXDID020000245">
    <property type="protein sequence ID" value="CAL6063222.1"/>
    <property type="molecule type" value="Genomic_DNA"/>
</dbReference>
<proteinExistence type="inferred from homology"/>
<evidence type="ECO:0000313" key="6">
    <source>
        <dbReference type="Proteomes" id="UP001642409"/>
    </source>
</evidence>
<dbReference type="InterPro" id="IPR002744">
    <property type="entry name" value="MIP18-like"/>
</dbReference>
<evidence type="ECO:0000313" key="4">
    <source>
        <dbReference type="EMBL" id="CAI9918691.1"/>
    </source>
</evidence>
<comment type="similarity">
    <text evidence="1">Belongs to the MIP18 family.</text>
</comment>
<evidence type="ECO:0000256" key="1">
    <source>
        <dbReference type="ARBA" id="ARBA00010381"/>
    </source>
</evidence>
<dbReference type="EMBL" id="CATOUU010000166">
    <property type="protein sequence ID" value="CAI9918691.1"/>
    <property type="molecule type" value="Genomic_DNA"/>
</dbReference>
<accession>A0AA86NGN1</accession>
<reference evidence="5 6" key="2">
    <citation type="submission" date="2024-07" db="EMBL/GenBank/DDBJ databases">
        <authorList>
            <person name="Akdeniz Z."/>
        </authorList>
    </citation>
    <scope>NUCLEOTIDE SEQUENCE [LARGE SCALE GENOMIC DNA]</scope>
</reference>
<keyword evidence="2" id="KW-0159">Chromosome partition</keyword>
<gene>
    <name evidence="5" type="ORF">HINF_LOCUS50768</name>
    <name evidence="4" type="ORF">HINF_LOCUS6336</name>
</gene>
<dbReference type="Pfam" id="PF01883">
    <property type="entry name" value="FeS_assembly_P"/>
    <property type="match status" value="1"/>
</dbReference>
<evidence type="ECO:0000259" key="3">
    <source>
        <dbReference type="Pfam" id="PF01883"/>
    </source>
</evidence>
<comment type="caution">
    <text evidence="4">The sequence shown here is derived from an EMBL/GenBank/DDBJ whole genome shotgun (WGS) entry which is preliminary data.</text>
</comment>
<name>A0AA86NGN1_9EUKA</name>
<protein>
    <submittedName>
        <fullName evidence="4">Iron-sulfur cluster assembly protein CIA2</fullName>
    </submittedName>
    <submittedName>
        <fullName evidence="5">Iron-sulfur_cluster assembly protein CIA2</fullName>
    </submittedName>
</protein>
<organism evidence="4">
    <name type="scientific">Hexamita inflata</name>
    <dbReference type="NCBI Taxonomy" id="28002"/>
    <lineage>
        <taxon>Eukaryota</taxon>
        <taxon>Metamonada</taxon>
        <taxon>Diplomonadida</taxon>
        <taxon>Hexamitidae</taxon>
        <taxon>Hexamitinae</taxon>
        <taxon>Hexamita</taxon>
    </lineage>
</organism>
<evidence type="ECO:0000256" key="2">
    <source>
        <dbReference type="ARBA" id="ARBA00022829"/>
    </source>
</evidence>
<dbReference type="Proteomes" id="UP001642409">
    <property type="component" value="Unassembled WGS sequence"/>
</dbReference>
<dbReference type="PANTHER" id="PTHR12377">
    <property type="entry name" value="CYTOSOLIC IRON-SULFUR ASSEMBLY COMPONENT 2B-RELATED"/>
    <property type="match status" value="1"/>
</dbReference>
<dbReference type="SUPFAM" id="SSF117916">
    <property type="entry name" value="Fe-S cluster assembly (FSCA) domain-like"/>
    <property type="match status" value="1"/>
</dbReference>
<dbReference type="InterPro" id="IPR039796">
    <property type="entry name" value="MIP18"/>
</dbReference>
<dbReference type="GO" id="GO:0051604">
    <property type="term" value="P:protein maturation"/>
    <property type="evidence" value="ECO:0007669"/>
    <property type="project" value="InterPro"/>
</dbReference>